<dbReference type="CDD" id="cd04730">
    <property type="entry name" value="NPD_like"/>
    <property type="match status" value="1"/>
</dbReference>
<keyword evidence="2" id="KW-0288">FMN</keyword>
<sequence>MTTTRMRTPLKSILPGLRTSIFLGPMANAAGGTLAGKVSKAGGLGFIGAGYYTAEKMKDELNKALAILGVQQQDSSQQKHPRVHLGIGFLTWRLTVLNNGKKPSSKEAEDDNSPAIQLIDAALRINPIAIWLSFGDEEEMIGWSSVVRKRDALLNGDHGPENQVKLFIGIGNEKQARSGVEDCGADVLIIQGNEAGGHGLGSSPPLSAIVPLLANKLDSGTYKITNPSQSVPPLLGAGGIMTGANMAGVLAMGADGVVVGTRMLMTPEAAYSDAQKKMLIEAGPTSTLRTMAFDEARNTLGWPEGVDGRGLVNDTVNDYMSNKGGDGDARRAVYKEAEKSGDTSRIVTWAGTGVGLVHEIKDADEIVAEMTRDCRKSIEHLAEGLKQFQ</sequence>
<keyword evidence="1" id="KW-0285">Flavoprotein</keyword>
<accession>A0A316VBT0</accession>
<dbReference type="InterPro" id="IPR004136">
    <property type="entry name" value="NMO"/>
</dbReference>
<reference evidence="4 5" key="1">
    <citation type="journal article" date="2018" name="Mol. Biol. Evol.">
        <title>Broad Genomic Sampling Reveals a Smut Pathogenic Ancestry of the Fungal Clade Ustilaginomycotina.</title>
        <authorList>
            <person name="Kijpornyongpan T."/>
            <person name="Mondo S.J."/>
            <person name="Barry K."/>
            <person name="Sandor L."/>
            <person name="Lee J."/>
            <person name="Lipzen A."/>
            <person name="Pangilinan J."/>
            <person name="LaButti K."/>
            <person name="Hainaut M."/>
            <person name="Henrissat B."/>
            <person name="Grigoriev I.V."/>
            <person name="Spatafora J.W."/>
            <person name="Aime M.C."/>
        </authorList>
    </citation>
    <scope>NUCLEOTIDE SEQUENCE [LARGE SCALE GENOMIC DNA]</scope>
    <source>
        <strain evidence="4 5">MCA 3882</strain>
    </source>
</reference>
<keyword evidence="4" id="KW-0223">Dioxygenase</keyword>
<dbReference type="EMBL" id="KZ819603">
    <property type="protein sequence ID" value="PWN34930.1"/>
    <property type="molecule type" value="Genomic_DNA"/>
</dbReference>
<dbReference type="GO" id="GO:0051213">
    <property type="term" value="F:dioxygenase activity"/>
    <property type="evidence" value="ECO:0007669"/>
    <property type="project" value="UniProtKB-KW"/>
</dbReference>
<gene>
    <name evidence="4" type="ORF">FA14DRAFT_35829</name>
</gene>
<dbReference type="InParanoid" id="A0A316VBT0"/>
<dbReference type="PANTHER" id="PTHR32332">
    <property type="entry name" value="2-NITROPROPANE DIOXYGENASE"/>
    <property type="match status" value="1"/>
</dbReference>
<evidence type="ECO:0000313" key="4">
    <source>
        <dbReference type="EMBL" id="PWN34930.1"/>
    </source>
</evidence>
<dbReference type="Proteomes" id="UP000245771">
    <property type="component" value="Unassembled WGS sequence"/>
</dbReference>
<dbReference type="STRING" id="1280837.A0A316VBT0"/>
<dbReference type="GO" id="GO:0018580">
    <property type="term" value="F:nitronate monooxygenase activity"/>
    <property type="evidence" value="ECO:0007669"/>
    <property type="project" value="InterPro"/>
</dbReference>
<dbReference type="OrthoDB" id="2349068at2759"/>
<dbReference type="Gene3D" id="3.20.20.70">
    <property type="entry name" value="Aldolase class I"/>
    <property type="match status" value="1"/>
</dbReference>
<dbReference type="GeneID" id="37024016"/>
<dbReference type="AlphaFoldDB" id="A0A316VBT0"/>
<dbReference type="Pfam" id="PF03060">
    <property type="entry name" value="NMO"/>
    <property type="match status" value="2"/>
</dbReference>
<keyword evidence="3" id="KW-0560">Oxidoreductase</keyword>
<keyword evidence="5" id="KW-1185">Reference proteome</keyword>
<dbReference type="SUPFAM" id="SSF51412">
    <property type="entry name" value="Inosine monophosphate dehydrogenase (IMPDH)"/>
    <property type="match status" value="1"/>
</dbReference>
<name>A0A316VBT0_9BASI</name>
<organism evidence="4 5">
    <name type="scientific">Meira miltonrushii</name>
    <dbReference type="NCBI Taxonomy" id="1280837"/>
    <lineage>
        <taxon>Eukaryota</taxon>
        <taxon>Fungi</taxon>
        <taxon>Dikarya</taxon>
        <taxon>Basidiomycota</taxon>
        <taxon>Ustilaginomycotina</taxon>
        <taxon>Exobasidiomycetes</taxon>
        <taxon>Exobasidiales</taxon>
        <taxon>Brachybasidiaceae</taxon>
        <taxon>Meira</taxon>
    </lineage>
</organism>
<evidence type="ECO:0000256" key="2">
    <source>
        <dbReference type="ARBA" id="ARBA00022643"/>
    </source>
</evidence>
<evidence type="ECO:0000256" key="1">
    <source>
        <dbReference type="ARBA" id="ARBA00022630"/>
    </source>
</evidence>
<proteinExistence type="predicted"/>
<dbReference type="InterPro" id="IPR013785">
    <property type="entry name" value="Aldolase_TIM"/>
</dbReference>
<evidence type="ECO:0000256" key="3">
    <source>
        <dbReference type="ARBA" id="ARBA00023002"/>
    </source>
</evidence>
<evidence type="ECO:0000313" key="5">
    <source>
        <dbReference type="Proteomes" id="UP000245771"/>
    </source>
</evidence>
<protein>
    <submittedName>
        <fullName evidence="4">2-nitropropane dioxygenase</fullName>
    </submittedName>
</protein>
<dbReference type="PANTHER" id="PTHR32332:SF31">
    <property type="entry name" value="2-NITROPROPANE DIOXYGENASE FAMILY, PUTATIVE (AFU_ORTHOLOGUE AFUA_2G09850)-RELATED"/>
    <property type="match status" value="1"/>
</dbReference>
<dbReference type="RefSeq" id="XP_025355232.1">
    <property type="nucleotide sequence ID" value="XM_025502235.1"/>
</dbReference>